<name>A0AAV8ZQ44_9CUCU</name>
<dbReference type="InterPro" id="IPR001375">
    <property type="entry name" value="Peptidase_S9_cat"/>
</dbReference>
<organism evidence="3 4">
    <name type="scientific">Rhamnusium bicolor</name>
    <dbReference type="NCBI Taxonomy" id="1586634"/>
    <lineage>
        <taxon>Eukaryota</taxon>
        <taxon>Metazoa</taxon>
        <taxon>Ecdysozoa</taxon>
        <taxon>Arthropoda</taxon>
        <taxon>Hexapoda</taxon>
        <taxon>Insecta</taxon>
        <taxon>Pterygota</taxon>
        <taxon>Neoptera</taxon>
        <taxon>Endopterygota</taxon>
        <taxon>Coleoptera</taxon>
        <taxon>Polyphaga</taxon>
        <taxon>Cucujiformia</taxon>
        <taxon>Chrysomeloidea</taxon>
        <taxon>Cerambycidae</taxon>
        <taxon>Lepturinae</taxon>
        <taxon>Rhagiini</taxon>
        <taxon>Rhamnusium</taxon>
    </lineage>
</organism>
<sequence>MIITHCTTHAERALEKAWLDIQEHPVFSPDGDSFLMLAPVQEGSRETYTHIKHVTVTQQHIAVLSHGRHEVSKILSWDTVSHLIYYLATEEKKPGQRHLYVVRDPSTDDPRRLESHCITCDLGDVLWSSRYLYGNCTHFSAQVSPRSEFSNSSFYVLHCEGSGLPLAAMHNASTHKVVKILYDTRPQLWPLLEQYAMPKKKSFEVPLPQGSWAQVQLLLPPSWREELRDAAYPVLVEVNGRPGSKSVTDQFKVDWGTYMSSHCDVVYVKLDVRGARGQSDRAIYHQLGGVEVQDQVTVLEHLLEKHKYLDKTRVGLWGWGYGGYVTAMVLGLGNQQKVFKCGIAVNSAFTEKILGLPNENYKGYVEADATQRARNIPKKSFFLMHGLADLTAPYQHGISLARALAEAGILFRYQKIGIKFLTYATKPANRSEIGSDYKYQICCLINNGKIKVDIYGVIEHVYRSMQNFFEECLKLDTEEKMKEREEKKEEAKK</sequence>
<dbReference type="AlphaFoldDB" id="A0AAV8ZQ44"/>
<dbReference type="Gene3D" id="3.40.50.1820">
    <property type="entry name" value="alpha/beta hydrolase"/>
    <property type="match status" value="1"/>
</dbReference>
<comment type="caution">
    <text evidence="3">The sequence shown here is derived from an EMBL/GenBank/DDBJ whole genome shotgun (WGS) entry which is preliminary data.</text>
</comment>
<protein>
    <recommendedName>
        <fullName evidence="5">Dipeptidyl peptidase 4</fullName>
    </recommendedName>
</protein>
<dbReference type="GO" id="GO:0005886">
    <property type="term" value="C:plasma membrane"/>
    <property type="evidence" value="ECO:0007669"/>
    <property type="project" value="TreeGrafter"/>
</dbReference>
<proteinExistence type="predicted"/>
<reference evidence="3" key="1">
    <citation type="journal article" date="2023" name="Insect Mol. Biol.">
        <title>Genome sequencing provides insights into the evolution of gene families encoding plant cell wall-degrading enzymes in longhorned beetles.</title>
        <authorList>
            <person name="Shin N.R."/>
            <person name="Okamura Y."/>
            <person name="Kirsch R."/>
            <person name="Pauchet Y."/>
        </authorList>
    </citation>
    <scope>NUCLEOTIDE SEQUENCE</scope>
    <source>
        <strain evidence="3">RBIC_L_NR</strain>
    </source>
</reference>
<feature type="domain" description="Peptidase S9 prolyl oligopeptidase catalytic" evidence="1">
    <location>
        <begin position="253"/>
        <end position="413"/>
    </location>
</feature>
<dbReference type="InterPro" id="IPR050278">
    <property type="entry name" value="Serine_Prot_S9B/DPPIV"/>
</dbReference>
<dbReference type="GO" id="GO:0008239">
    <property type="term" value="F:dipeptidyl-peptidase activity"/>
    <property type="evidence" value="ECO:0007669"/>
    <property type="project" value="TreeGrafter"/>
</dbReference>
<dbReference type="GO" id="GO:0008236">
    <property type="term" value="F:serine-type peptidase activity"/>
    <property type="evidence" value="ECO:0007669"/>
    <property type="project" value="InterPro"/>
</dbReference>
<evidence type="ECO:0000313" key="4">
    <source>
        <dbReference type="Proteomes" id="UP001162156"/>
    </source>
</evidence>
<dbReference type="Gene3D" id="2.140.10.30">
    <property type="entry name" value="Dipeptidylpeptidase IV, N-terminal domain"/>
    <property type="match status" value="1"/>
</dbReference>
<dbReference type="SUPFAM" id="SSF82171">
    <property type="entry name" value="DPP6 N-terminal domain-like"/>
    <property type="match status" value="1"/>
</dbReference>
<keyword evidence="4" id="KW-1185">Reference proteome</keyword>
<dbReference type="Proteomes" id="UP001162156">
    <property type="component" value="Unassembled WGS sequence"/>
</dbReference>
<evidence type="ECO:0000313" key="3">
    <source>
        <dbReference type="EMBL" id="KAJ8968699.1"/>
    </source>
</evidence>
<dbReference type="Pfam" id="PF00930">
    <property type="entry name" value="DPPIV_N"/>
    <property type="match status" value="1"/>
</dbReference>
<evidence type="ECO:0000259" key="1">
    <source>
        <dbReference type="Pfam" id="PF00326"/>
    </source>
</evidence>
<dbReference type="Pfam" id="PF00326">
    <property type="entry name" value="Peptidase_S9"/>
    <property type="match status" value="1"/>
</dbReference>
<dbReference type="PANTHER" id="PTHR11731:SF187">
    <property type="entry name" value="INACTIVE DIPEPTIDYL PEPTIDASE 10-LIKE PROTEIN"/>
    <property type="match status" value="1"/>
</dbReference>
<dbReference type="GO" id="GO:0006508">
    <property type="term" value="P:proteolysis"/>
    <property type="evidence" value="ECO:0007669"/>
    <property type="project" value="InterPro"/>
</dbReference>
<dbReference type="EMBL" id="JANEYF010000663">
    <property type="protein sequence ID" value="KAJ8968699.1"/>
    <property type="molecule type" value="Genomic_DNA"/>
</dbReference>
<accession>A0AAV8ZQ44</accession>
<gene>
    <name evidence="3" type="ORF">NQ314_002154</name>
</gene>
<evidence type="ECO:0008006" key="5">
    <source>
        <dbReference type="Google" id="ProtNLM"/>
    </source>
</evidence>
<dbReference type="InterPro" id="IPR029058">
    <property type="entry name" value="AB_hydrolase_fold"/>
</dbReference>
<evidence type="ECO:0000259" key="2">
    <source>
        <dbReference type="Pfam" id="PF00930"/>
    </source>
</evidence>
<feature type="domain" description="Dipeptidylpeptidase IV N-terminal" evidence="2">
    <location>
        <begin position="12"/>
        <end position="165"/>
    </location>
</feature>
<dbReference type="InterPro" id="IPR002469">
    <property type="entry name" value="Peptidase_S9B_N"/>
</dbReference>
<dbReference type="SUPFAM" id="SSF53474">
    <property type="entry name" value="alpha/beta-Hydrolases"/>
    <property type="match status" value="1"/>
</dbReference>
<dbReference type="PANTHER" id="PTHR11731">
    <property type="entry name" value="PROTEASE FAMILY S9B,C DIPEPTIDYL-PEPTIDASE IV-RELATED"/>
    <property type="match status" value="1"/>
</dbReference>